<comment type="caution">
    <text evidence="3">The sequence shown here is derived from an EMBL/GenBank/DDBJ whole genome shotgun (WGS) entry which is preliminary data.</text>
</comment>
<proteinExistence type="predicted"/>
<keyword evidence="1" id="KW-0175">Coiled coil</keyword>
<reference evidence="3" key="1">
    <citation type="journal article" date="2015" name="Nature">
        <title>Complex archaea that bridge the gap between prokaryotes and eukaryotes.</title>
        <authorList>
            <person name="Spang A."/>
            <person name="Saw J.H."/>
            <person name="Jorgensen S.L."/>
            <person name="Zaremba-Niedzwiedzka K."/>
            <person name="Martijn J."/>
            <person name="Lind A.E."/>
            <person name="van Eijk R."/>
            <person name="Schleper C."/>
            <person name="Guy L."/>
            <person name="Ettema T.J."/>
        </authorList>
    </citation>
    <scope>NUCLEOTIDE SEQUENCE</scope>
</reference>
<feature type="region of interest" description="Disordered" evidence="2">
    <location>
        <begin position="1"/>
        <end position="60"/>
    </location>
</feature>
<protein>
    <submittedName>
        <fullName evidence="3">Uncharacterized protein</fullName>
    </submittedName>
</protein>
<evidence type="ECO:0000256" key="2">
    <source>
        <dbReference type="SAM" id="MobiDB-lite"/>
    </source>
</evidence>
<dbReference type="AlphaFoldDB" id="A0A0F9URH7"/>
<dbReference type="EMBL" id="LAZR01000580">
    <property type="protein sequence ID" value="KKN63746.1"/>
    <property type="molecule type" value="Genomic_DNA"/>
</dbReference>
<feature type="coiled-coil region" evidence="1">
    <location>
        <begin position="130"/>
        <end position="201"/>
    </location>
</feature>
<feature type="compositionally biased region" description="Basic and acidic residues" evidence="2">
    <location>
        <begin position="37"/>
        <end position="48"/>
    </location>
</feature>
<sequence length="525" mass="58315">MSPTREGFRASSYLFRDPIDNPPTTLGIGGEDDGDPIDARDPRLHDPTKVPPFPPPEGQEWDWNGDVFSWELIKVQPGKVSRETLPWKDPETGKVVNAMFRIDGQGNFVDVDEQGTPQPSYVLPGIPDVLTAAQADASTIQKERNALQREVNKSTSEYRASQKELLDLQIKFEKEINPERKTLLQTQIAQIKANMETAKATIDIRSRELDSADEKWRVSLDRLTGLDATQADQWERVFSRATGDKEADRAYREKVFGLSAAKTSRELAQGDRALDLAERKLNETKEKIQTEERLRTVRDMIQGGRTVTGDPFTATPSGRESGDQPLYQSLGGRLTVFNELRRAGFQPKEILANMGVPQEEINRLERTGQLDIGVPSVQIPERPLPGSPLANLAGVRLQAGAVGTPGLPGTPRREPEFAQAIRAGFKSTVPGVSGDVEEALRLPSATLNLRRPMSFGGDQVATQRSRIAFAFKKGQDVSGLRQQLTRIEEEESLQRGLGAAAAFQRTPGYAQVIAKERRRRPFFQR</sequence>
<accession>A0A0F9URH7</accession>
<evidence type="ECO:0000256" key="1">
    <source>
        <dbReference type="SAM" id="Coils"/>
    </source>
</evidence>
<feature type="region of interest" description="Disordered" evidence="2">
    <location>
        <begin position="304"/>
        <end position="323"/>
    </location>
</feature>
<organism evidence="3">
    <name type="scientific">marine sediment metagenome</name>
    <dbReference type="NCBI Taxonomy" id="412755"/>
    <lineage>
        <taxon>unclassified sequences</taxon>
        <taxon>metagenomes</taxon>
        <taxon>ecological metagenomes</taxon>
    </lineage>
</organism>
<evidence type="ECO:0000313" key="3">
    <source>
        <dbReference type="EMBL" id="KKN63746.1"/>
    </source>
</evidence>
<feature type="coiled-coil region" evidence="1">
    <location>
        <begin position="267"/>
        <end position="294"/>
    </location>
</feature>
<dbReference type="PROSITE" id="PS00387">
    <property type="entry name" value="PPASE"/>
    <property type="match status" value="1"/>
</dbReference>
<name>A0A0F9URH7_9ZZZZ</name>
<gene>
    <name evidence="3" type="ORF">LCGC14_0498500</name>
</gene>